<dbReference type="EMBL" id="JACGXN010000001">
    <property type="protein sequence ID" value="MBA8877225.1"/>
    <property type="molecule type" value="Genomic_DNA"/>
</dbReference>
<accession>A0A839EG08</accession>
<dbReference type="InterPro" id="IPR011051">
    <property type="entry name" value="RmlC_Cupin_sf"/>
</dbReference>
<dbReference type="Proteomes" id="UP000549052">
    <property type="component" value="Unassembled WGS sequence"/>
</dbReference>
<dbReference type="CDD" id="cd00093">
    <property type="entry name" value="HTH_XRE"/>
    <property type="match status" value="1"/>
</dbReference>
<dbReference type="CDD" id="cd02209">
    <property type="entry name" value="cupin_XRE_C"/>
    <property type="match status" value="1"/>
</dbReference>
<sequence length="196" mass="21946">MVYYSFTMSHKIDDVDAKIGARIRIEREARGWSLTELAEKSGVSRAMINKVERGQSSPTAMLMARFSGAFGLSMSTLMARAEMQEGRLLRHGDQPLWTDPETGYIRRHVSPASDLPMDVVHVDLPAKARVALPASAYAFQRQLIWILSGVLSFTEDETFHRLETGDCLELGAPHDCVFANETDEPCRYAVIVLRQS</sequence>
<dbReference type="InterPro" id="IPR010982">
    <property type="entry name" value="Lambda_DNA-bd_dom_sf"/>
</dbReference>
<dbReference type="GO" id="GO:0005829">
    <property type="term" value="C:cytosol"/>
    <property type="evidence" value="ECO:0007669"/>
    <property type="project" value="TreeGrafter"/>
</dbReference>
<dbReference type="PANTHER" id="PTHR46797:SF10">
    <property type="entry name" value="BLR1115 PROTEIN"/>
    <property type="match status" value="1"/>
</dbReference>
<organism evidence="3 4">
    <name type="scientific">Phyllobacterium myrsinacearum</name>
    <dbReference type="NCBI Taxonomy" id="28101"/>
    <lineage>
        <taxon>Bacteria</taxon>
        <taxon>Pseudomonadati</taxon>
        <taxon>Pseudomonadota</taxon>
        <taxon>Alphaproteobacteria</taxon>
        <taxon>Hyphomicrobiales</taxon>
        <taxon>Phyllobacteriaceae</taxon>
        <taxon>Phyllobacterium</taxon>
    </lineage>
</organism>
<dbReference type="InterPro" id="IPR001387">
    <property type="entry name" value="Cro/C1-type_HTH"/>
</dbReference>
<dbReference type="PROSITE" id="PS50943">
    <property type="entry name" value="HTH_CROC1"/>
    <property type="match status" value="1"/>
</dbReference>
<dbReference type="SUPFAM" id="SSF47413">
    <property type="entry name" value="lambda repressor-like DNA-binding domains"/>
    <property type="match status" value="1"/>
</dbReference>
<dbReference type="SMART" id="SM00530">
    <property type="entry name" value="HTH_XRE"/>
    <property type="match status" value="1"/>
</dbReference>
<dbReference type="PANTHER" id="PTHR46797">
    <property type="entry name" value="HTH-TYPE TRANSCRIPTIONAL REGULATOR"/>
    <property type="match status" value="1"/>
</dbReference>
<feature type="domain" description="HTH cro/C1-type" evidence="2">
    <location>
        <begin position="23"/>
        <end position="77"/>
    </location>
</feature>
<dbReference type="GO" id="GO:0003700">
    <property type="term" value="F:DNA-binding transcription factor activity"/>
    <property type="evidence" value="ECO:0007669"/>
    <property type="project" value="TreeGrafter"/>
</dbReference>
<gene>
    <name evidence="3" type="ORF">FHW16_000907</name>
</gene>
<name>A0A839EG08_9HYPH</name>
<dbReference type="GO" id="GO:0003677">
    <property type="term" value="F:DNA binding"/>
    <property type="evidence" value="ECO:0007669"/>
    <property type="project" value="UniProtKB-KW"/>
</dbReference>
<dbReference type="SUPFAM" id="SSF51182">
    <property type="entry name" value="RmlC-like cupins"/>
    <property type="match status" value="1"/>
</dbReference>
<protein>
    <submittedName>
        <fullName evidence="3">Transcriptional regulator with XRE-family HTH domain</fullName>
    </submittedName>
</protein>
<evidence type="ECO:0000313" key="3">
    <source>
        <dbReference type="EMBL" id="MBA8877225.1"/>
    </source>
</evidence>
<evidence type="ECO:0000256" key="1">
    <source>
        <dbReference type="ARBA" id="ARBA00023125"/>
    </source>
</evidence>
<comment type="caution">
    <text evidence="3">The sequence shown here is derived from an EMBL/GenBank/DDBJ whole genome shotgun (WGS) entry which is preliminary data.</text>
</comment>
<dbReference type="Gene3D" id="1.10.260.40">
    <property type="entry name" value="lambda repressor-like DNA-binding domains"/>
    <property type="match status" value="1"/>
</dbReference>
<keyword evidence="4" id="KW-1185">Reference proteome</keyword>
<dbReference type="AlphaFoldDB" id="A0A839EG08"/>
<dbReference type="RefSeq" id="WP_246711621.1">
    <property type="nucleotide sequence ID" value="NZ_JACGXN010000001.1"/>
</dbReference>
<proteinExistence type="predicted"/>
<dbReference type="Gene3D" id="2.60.120.10">
    <property type="entry name" value="Jelly Rolls"/>
    <property type="match status" value="1"/>
</dbReference>
<evidence type="ECO:0000259" key="2">
    <source>
        <dbReference type="PROSITE" id="PS50943"/>
    </source>
</evidence>
<dbReference type="InterPro" id="IPR014710">
    <property type="entry name" value="RmlC-like_jellyroll"/>
</dbReference>
<evidence type="ECO:0000313" key="4">
    <source>
        <dbReference type="Proteomes" id="UP000549052"/>
    </source>
</evidence>
<keyword evidence="1" id="KW-0238">DNA-binding</keyword>
<dbReference type="Pfam" id="PF01381">
    <property type="entry name" value="HTH_3"/>
    <property type="match status" value="1"/>
</dbReference>
<reference evidence="3 4" key="1">
    <citation type="submission" date="2020-07" db="EMBL/GenBank/DDBJ databases">
        <title>Genomic Encyclopedia of Type Strains, Phase IV (KMG-V): Genome sequencing to study the core and pangenomes of soil and plant-associated prokaryotes.</title>
        <authorList>
            <person name="Whitman W."/>
        </authorList>
    </citation>
    <scope>NUCLEOTIDE SEQUENCE [LARGE SCALE GENOMIC DNA]</scope>
    <source>
        <strain evidence="3 4">AN3</strain>
    </source>
</reference>
<dbReference type="InterPro" id="IPR050807">
    <property type="entry name" value="TransReg_Diox_bact_type"/>
</dbReference>